<evidence type="ECO:0000313" key="3">
    <source>
        <dbReference type="EMBL" id="ATL46082.1"/>
    </source>
</evidence>
<keyword evidence="4" id="KW-1185">Reference proteome</keyword>
<dbReference type="PANTHER" id="PTHR36459">
    <property type="entry name" value="ORF"/>
    <property type="match status" value="1"/>
</dbReference>
<gene>
    <name evidence="3" type="ORF">COR50_02270</name>
</gene>
<keyword evidence="1" id="KW-1133">Transmembrane helix</keyword>
<dbReference type="InterPro" id="IPR005804">
    <property type="entry name" value="FA_desaturase_dom"/>
</dbReference>
<keyword evidence="1" id="KW-0812">Transmembrane</keyword>
<dbReference type="OrthoDB" id="634389at2"/>
<accession>A0A291QQC7</accession>
<dbReference type="PANTHER" id="PTHR36459:SF1">
    <property type="entry name" value="FATTY ACID DESATURASE DOMAIN-CONTAINING PROTEIN-RELATED"/>
    <property type="match status" value="1"/>
</dbReference>
<feature type="transmembrane region" description="Helical" evidence="1">
    <location>
        <begin position="37"/>
        <end position="57"/>
    </location>
</feature>
<protein>
    <submittedName>
        <fullName evidence="3">Fatty acid desaturase</fullName>
    </submittedName>
</protein>
<dbReference type="RefSeq" id="WP_098192472.1">
    <property type="nucleotide sequence ID" value="NZ_CP023777.1"/>
</dbReference>
<evidence type="ECO:0000313" key="4">
    <source>
        <dbReference type="Proteomes" id="UP000220133"/>
    </source>
</evidence>
<proteinExistence type="predicted"/>
<feature type="transmembrane region" description="Helical" evidence="1">
    <location>
        <begin position="155"/>
        <end position="175"/>
    </location>
</feature>
<dbReference type="EMBL" id="CP023777">
    <property type="protein sequence ID" value="ATL46082.1"/>
    <property type="molecule type" value="Genomic_DNA"/>
</dbReference>
<dbReference type="KEGG" id="cbae:COR50_02270"/>
<dbReference type="AlphaFoldDB" id="A0A291QQC7"/>
<evidence type="ECO:0000256" key="1">
    <source>
        <dbReference type="SAM" id="Phobius"/>
    </source>
</evidence>
<feature type="transmembrane region" description="Helical" evidence="1">
    <location>
        <begin position="63"/>
        <end position="80"/>
    </location>
</feature>
<dbReference type="GO" id="GO:0006629">
    <property type="term" value="P:lipid metabolic process"/>
    <property type="evidence" value="ECO:0007669"/>
    <property type="project" value="InterPro"/>
</dbReference>
<keyword evidence="1" id="KW-0472">Membrane</keyword>
<sequence>MKLLANTTDPVYNPKAELTALDRFLLQFIKDKRDLPFLYLTIKISLTLPVLAILLYMPFLNGWLWFAVAVLYQYFNNIVFKGPFGLMLHCTSHRAFFKKKYRLMNHYLPWFIGPFFGQTPETYYSHHIGMHHPENNLEEDESSTMSYQRDSLRGFGLYLARFFFMGVYHLCLYFARKNRKKLLIRSVRGELLYILMCVGLSFVNFWATFVVFILPFVISRIIMMVGNWAQHAFVCKHDPGNPYKNSITCINTKYNHKCWNDGYHISHHLKPSMHWTDHPVYFKETLHEYIDNEAIVFDGIHFLHVFAYLVSKRYDLLAKHFVNIGDRYASEDEVIELLKFRTRRIPVTSPAMATV</sequence>
<name>A0A291QQC7_9BACT</name>
<dbReference type="Pfam" id="PF00487">
    <property type="entry name" value="FA_desaturase"/>
    <property type="match status" value="1"/>
</dbReference>
<dbReference type="Proteomes" id="UP000220133">
    <property type="component" value="Chromosome"/>
</dbReference>
<feature type="transmembrane region" description="Helical" evidence="1">
    <location>
        <begin position="191"/>
        <end position="218"/>
    </location>
</feature>
<feature type="domain" description="Fatty acid desaturase" evidence="2">
    <location>
        <begin position="74"/>
        <end position="285"/>
    </location>
</feature>
<organism evidence="3 4">
    <name type="scientific">Chitinophaga caeni</name>
    <dbReference type="NCBI Taxonomy" id="2029983"/>
    <lineage>
        <taxon>Bacteria</taxon>
        <taxon>Pseudomonadati</taxon>
        <taxon>Bacteroidota</taxon>
        <taxon>Chitinophagia</taxon>
        <taxon>Chitinophagales</taxon>
        <taxon>Chitinophagaceae</taxon>
        <taxon>Chitinophaga</taxon>
    </lineage>
</organism>
<reference evidence="3 4" key="1">
    <citation type="submission" date="2017-10" db="EMBL/GenBank/DDBJ databases">
        <title>Paenichitinophaga pekingensis gen. nov., sp. nov., isolated from activated sludge.</title>
        <authorList>
            <person name="Jin D."/>
            <person name="Kong X."/>
            <person name="Deng Y."/>
            <person name="Bai Z."/>
        </authorList>
    </citation>
    <scope>NUCLEOTIDE SEQUENCE [LARGE SCALE GENOMIC DNA]</scope>
    <source>
        <strain evidence="3 4">13</strain>
    </source>
</reference>
<evidence type="ECO:0000259" key="2">
    <source>
        <dbReference type="Pfam" id="PF00487"/>
    </source>
</evidence>